<dbReference type="InterPro" id="IPR027417">
    <property type="entry name" value="P-loop_NTPase"/>
</dbReference>
<evidence type="ECO:0000256" key="1">
    <source>
        <dbReference type="ARBA" id="ARBA00010290"/>
    </source>
</evidence>
<evidence type="ECO:0000313" key="8">
    <source>
        <dbReference type="Proteomes" id="UP001153636"/>
    </source>
</evidence>
<name>A0A9P0CPI7_9CUCU</name>
<dbReference type="GO" id="GO:0016192">
    <property type="term" value="P:vesicle-mediated transport"/>
    <property type="evidence" value="ECO:0007669"/>
    <property type="project" value="UniProtKB-ARBA"/>
</dbReference>
<dbReference type="PROSITE" id="PS51417">
    <property type="entry name" value="ARF"/>
    <property type="match status" value="1"/>
</dbReference>
<dbReference type="SMART" id="SM00175">
    <property type="entry name" value="RAB"/>
    <property type="match status" value="1"/>
</dbReference>
<keyword evidence="2 4" id="KW-0547">Nucleotide-binding</keyword>
<accession>A0A9P0CPI7</accession>
<dbReference type="InterPro" id="IPR024156">
    <property type="entry name" value="Small_GTPase_ARF"/>
</dbReference>
<evidence type="ECO:0008006" key="9">
    <source>
        <dbReference type="Google" id="ProtNLM"/>
    </source>
</evidence>
<keyword evidence="5" id="KW-0479">Metal-binding</keyword>
<dbReference type="NCBIfam" id="TIGR00231">
    <property type="entry name" value="small_GTP"/>
    <property type="match status" value="1"/>
</dbReference>
<dbReference type="GO" id="GO:0005525">
    <property type="term" value="F:GTP binding"/>
    <property type="evidence" value="ECO:0007669"/>
    <property type="project" value="UniProtKB-KW"/>
</dbReference>
<dbReference type="SMART" id="SM00178">
    <property type="entry name" value="SAR"/>
    <property type="match status" value="1"/>
</dbReference>
<comment type="similarity">
    <text evidence="1 6">Belongs to the small GTPase superfamily. Arf family.</text>
</comment>
<dbReference type="Pfam" id="PF00025">
    <property type="entry name" value="Arf"/>
    <property type="match status" value="1"/>
</dbReference>
<dbReference type="AlphaFoldDB" id="A0A9P0CPI7"/>
<gene>
    <name evidence="7" type="ORF">PSYICH_LOCUS3522</name>
</gene>
<evidence type="ECO:0000313" key="7">
    <source>
        <dbReference type="EMBL" id="CAH1101831.1"/>
    </source>
</evidence>
<dbReference type="GO" id="GO:0030010">
    <property type="term" value="P:establishment of cell polarity"/>
    <property type="evidence" value="ECO:0007669"/>
    <property type="project" value="UniProtKB-ARBA"/>
</dbReference>
<dbReference type="PRINTS" id="PR00328">
    <property type="entry name" value="SAR1GTPBP"/>
</dbReference>
<dbReference type="SUPFAM" id="SSF52540">
    <property type="entry name" value="P-loop containing nucleoside triphosphate hydrolases"/>
    <property type="match status" value="1"/>
</dbReference>
<feature type="binding site" evidence="4">
    <location>
        <begin position="25"/>
        <end position="32"/>
    </location>
    <ligand>
        <name>GTP</name>
        <dbReference type="ChEBI" id="CHEBI:37565"/>
    </ligand>
</feature>
<feature type="binding site" evidence="4">
    <location>
        <begin position="127"/>
        <end position="130"/>
    </location>
    <ligand>
        <name>GTP</name>
        <dbReference type="ChEBI" id="CHEBI:37565"/>
    </ligand>
</feature>
<dbReference type="CDD" id="cd00878">
    <property type="entry name" value="Arf_Arl"/>
    <property type="match status" value="1"/>
</dbReference>
<keyword evidence="5" id="KW-0460">Magnesium</keyword>
<dbReference type="GO" id="GO:0003924">
    <property type="term" value="F:GTPase activity"/>
    <property type="evidence" value="ECO:0007669"/>
    <property type="project" value="InterPro"/>
</dbReference>
<sequence length="181" mass="20524">MGSIFSMVFSKFYTSKKQLRILMLGLDGAGKTTILYRIKLGMMTRTIPTVGFNVETVEFANAKFTVWDVGGQDKLRRLWRHYFAHTQGVIFVVDSCDKERIEEAAAALKSLTFEPELQTAALMIFANKQDVAEAMSLAEITEKLKLNDIKERRWHIQAVCALRGTGMSEGFQWLCDEISSQ</sequence>
<keyword evidence="8" id="KW-1185">Reference proteome</keyword>
<feature type="binding site" evidence="5">
    <location>
        <position position="49"/>
    </location>
    <ligand>
        <name>Mg(2+)</name>
        <dbReference type="ChEBI" id="CHEBI:18420"/>
    </ligand>
</feature>
<protein>
    <recommendedName>
        <fullName evidence="9">ADP-ribosylation factor</fullName>
    </recommendedName>
</protein>
<evidence type="ECO:0000256" key="3">
    <source>
        <dbReference type="ARBA" id="ARBA00023134"/>
    </source>
</evidence>
<feature type="binding site" evidence="5">
    <location>
        <position position="32"/>
    </location>
    <ligand>
        <name>Mg(2+)</name>
        <dbReference type="ChEBI" id="CHEBI:18420"/>
    </ligand>
</feature>
<organism evidence="7 8">
    <name type="scientific">Psylliodes chrysocephalus</name>
    <dbReference type="NCBI Taxonomy" id="3402493"/>
    <lineage>
        <taxon>Eukaryota</taxon>
        <taxon>Metazoa</taxon>
        <taxon>Ecdysozoa</taxon>
        <taxon>Arthropoda</taxon>
        <taxon>Hexapoda</taxon>
        <taxon>Insecta</taxon>
        <taxon>Pterygota</taxon>
        <taxon>Neoptera</taxon>
        <taxon>Endopterygota</taxon>
        <taxon>Coleoptera</taxon>
        <taxon>Polyphaga</taxon>
        <taxon>Cucujiformia</taxon>
        <taxon>Chrysomeloidea</taxon>
        <taxon>Chrysomelidae</taxon>
        <taxon>Galerucinae</taxon>
        <taxon>Alticini</taxon>
        <taxon>Psylliodes</taxon>
    </lineage>
</organism>
<dbReference type="FunFam" id="3.40.50.300:FF:000412">
    <property type="entry name" value="ADP-ribosylation factor 1"/>
    <property type="match status" value="1"/>
</dbReference>
<proteinExistence type="inferred from homology"/>
<dbReference type="EMBL" id="OV651824">
    <property type="protein sequence ID" value="CAH1101831.1"/>
    <property type="molecule type" value="Genomic_DNA"/>
</dbReference>
<dbReference type="OrthoDB" id="2011769at2759"/>
<dbReference type="InterPro" id="IPR006689">
    <property type="entry name" value="Small_GTPase_ARF/SAR"/>
</dbReference>
<evidence type="ECO:0000256" key="2">
    <source>
        <dbReference type="ARBA" id="ARBA00022741"/>
    </source>
</evidence>
<dbReference type="InterPro" id="IPR005225">
    <property type="entry name" value="Small_GTP-bd"/>
</dbReference>
<feature type="binding site" evidence="4">
    <location>
        <position position="71"/>
    </location>
    <ligand>
        <name>GTP</name>
        <dbReference type="ChEBI" id="CHEBI:37565"/>
    </ligand>
</feature>
<evidence type="ECO:0000256" key="6">
    <source>
        <dbReference type="RuleBase" id="RU003925"/>
    </source>
</evidence>
<dbReference type="GO" id="GO:0048731">
    <property type="term" value="P:system development"/>
    <property type="evidence" value="ECO:0007669"/>
    <property type="project" value="UniProtKB-ARBA"/>
</dbReference>
<evidence type="ECO:0000256" key="5">
    <source>
        <dbReference type="PIRSR" id="PIRSR606689-2"/>
    </source>
</evidence>
<dbReference type="Proteomes" id="UP001153636">
    <property type="component" value="Chromosome 12"/>
</dbReference>
<evidence type="ECO:0000256" key="4">
    <source>
        <dbReference type="PIRSR" id="PIRSR606689-1"/>
    </source>
</evidence>
<dbReference type="PANTHER" id="PTHR11711">
    <property type="entry name" value="ADP RIBOSYLATION FACTOR-RELATED"/>
    <property type="match status" value="1"/>
</dbReference>
<dbReference type="GO" id="GO:0046872">
    <property type="term" value="F:metal ion binding"/>
    <property type="evidence" value="ECO:0007669"/>
    <property type="project" value="UniProtKB-KW"/>
</dbReference>
<dbReference type="Gene3D" id="3.40.50.300">
    <property type="entry name" value="P-loop containing nucleotide triphosphate hydrolases"/>
    <property type="match status" value="1"/>
</dbReference>
<reference evidence="7" key="1">
    <citation type="submission" date="2022-01" db="EMBL/GenBank/DDBJ databases">
        <authorList>
            <person name="King R."/>
        </authorList>
    </citation>
    <scope>NUCLEOTIDE SEQUENCE</scope>
</reference>
<keyword evidence="3 4" id="KW-0342">GTP-binding</keyword>
<dbReference type="SMART" id="SM00177">
    <property type="entry name" value="ARF"/>
    <property type="match status" value="1"/>
</dbReference>
<dbReference type="GO" id="GO:0051649">
    <property type="term" value="P:establishment of localization in cell"/>
    <property type="evidence" value="ECO:0007669"/>
    <property type="project" value="UniProtKB-ARBA"/>
</dbReference>